<protein>
    <submittedName>
        <fullName evidence="1">Uncharacterized protein</fullName>
    </submittedName>
</protein>
<proteinExistence type="predicted"/>
<name>A0ABN3WSB6_9ACTN</name>
<evidence type="ECO:0000313" key="1">
    <source>
        <dbReference type="EMBL" id="GAA2926411.1"/>
    </source>
</evidence>
<keyword evidence="2" id="KW-1185">Reference proteome</keyword>
<organism evidence="1 2">
    <name type="scientific">Streptomyces enissocaesilis</name>
    <dbReference type="NCBI Taxonomy" id="332589"/>
    <lineage>
        <taxon>Bacteria</taxon>
        <taxon>Bacillati</taxon>
        <taxon>Actinomycetota</taxon>
        <taxon>Actinomycetes</taxon>
        <taxon>Kitasatosporales</taxon>
        <taxon>Streptomycetaceae</taxon>
        <taxon>Streptomyces</taxon>
        <taxon>Streptomyces rochei group</taxon>
    </lineage>
</organism>
<dbReference type="EMBL" id="BAAAUD010000011">
    <property type="protein sequence ID" value="GAA2926411.1"/>
    <property type="molecule type" value="Genomic_DNA"/>
</dbReference>
<accession>A0ABN3WSB6</accession>
<sequence length="71" mass="7535">MLIFQLSVDSQAATFSQTSTEAASAAPGAISGRAIPAPPAVTVSDARLIRLGWYRRCRPDAAMTQLPHSHI</sequence>
<evidence type="ECO:0000313" key="2">
    <source>
        <dbReference type="Proteomes" id="UP001500403"/>
    </source>
</evidence>
<reference evidence="1 2" key="1">
    <citation type="journal article" date="2019" name="Int. J. Syst. Evol. Microbiol.">
        <title>The Global Catalogue of Microorganisms (GCM) 10K type strain sequencing project: providing services to taxonomists for standard genome sequencing and annotation.</title>
        <authorList>
            <consortium name="The Broad Institute Genomics Platform"/>
            <consortium name="The Broad Institute Genome Sequencing Center for Infectious Disease"/>
            <person name="Wu L."/>
            <person name="Ma J."/>
        </authorList>
    </citation>
    <scope>NUCLEOTIDE SEQUENCE [LARGE SCALE GENOMIC DNA]</scope>
    <source>
        <strain evidence="1 2">JCM 9088</strain>
    </source>
</reference>
<dbReference type="Proteomes" id="UP001500403">
    <property type="component" value="Unassembled WGS sequence"/>
</dbReference>
<gene>
    <name evidence="1" type="ORF">GCM10010446_08500</name>
</gene>
<comment type="caution">
    <text evidence="1">The sequence shown here is derived from an EMBL/GenBank/DDBJ whole genome shotgun (WGS) entry which is preliminary data.</text>
</comment>